<dbReference type="GO" id="GO:0005737">
    <property type="term" value="C:cytoplasm"/>
    <property type="evidence" value="ECO:0007669"/>
    <property type="project" value="TreeGrafter"/>
</dbReference>
<keyword evidence="5" id="KW-1185">Reference proteome</keyword>
<dbReference type="GO" id="GO:0003725">
    <property type="term" value="F:double-stranded RNA binding"/>
    <property type="evidence" value="ECO:0007669"/>
    <property type="project" value="TreeGrafter"/>
</dbReference>
<reference evidence="4" key="1">
    <citation type="submission" date="2019-08" db="EMBL/GenBank/DDBJ databases">
        <title>The improved chromosome-level genome for the pearl oyster Pinctada fucata martensii using PacBio sequencing and Hi-C.</title>
        <authorList>
            <person name="Zheng Z."/>
        </authorList>
    </citation>
    <scope>NUCLEOTIDE SEQUENCE</scope>
    <source>
        <strain evidence="4">ZZ-2019</strain>
        <tissue evidence="4">Adductor muscle</tissue>
    </source>
</reference>
<dbReference type="PANTHER" id="PTHR10910:SF107">
    <property type="entry name" value="DOUBLE-STRANDED RNA-SPECIFIC ADENOSINE DEAMINASE"/>
    <property type="match status" value="1"/>
</dbReference>
<dbReference type="GO" id="GO:0006396">
    <property type="term" value="P:RNA processing"/>
    <property type="evidence" value="ECO:0007669"/>
    <property type="project" value="TreeGrafter"/>
</dbReference>
<accession>A0AA88YAB4</accession>
<feature type="region of interest" description="Disordered" evidence="2">
    <location>
        <begin position="78"/>
        <end position="103"/>
    </location>
</feature>
<dbReference type="Gene3D" id="3.30.160.20">
    <property type="match status" value="2"/>
</dbReference>
<dbReference type="Pfam" id="PF00035">
    <property type="entry name" value="dsrm"/>
    <property type="match status" value="2"/>
</dbReference>
<dbReference type="AlphaFoldDB" id="A0AA88YAB4"/>
<dbReference type="PROSITE" id="PS50137">
    <property type="entry name" value="DS_RBD"/>
    <property type="match status" value="2"/>
</dbReference>
<keyword evidence="1" id="KW-0694">RNA-binding</keyword>
<sequence length="213" mass="23545">MEESIRRLEVNSISAFHEYGQRFHMSPALEVIAQQGPPHHPIFTVVALLGDREVGRARGPNKKDAREAAAGNALKKLHVSQKSKENGQNLLPNNPHSSSDILHYNGDKNPVSVLFEHAQSIGKEVKFESQDKSGPQNCPTFKMNVVLGGRRFPCVEAGNKKECKKLAAVSALNILTKEGKQLPDVSFSIQITNLLERKKANICFQLDNQDIGE</sequence>
<evidence type="ECO:0000313" key="5">
    <source>
        <dbReference type="Proteomes" id="UP001186944"/>
    </source>
</evidence>
<feature type="domain" description="DRBM" evidence="3">
    <location>
        <begin position="109"/>
        <end position="177"/>
    </location>
</feature>
<name>A0AA88YAB4_PINIB</name>
<dbReference type="GO" id="GO:0008251">
    <property type="term" value="F:tRNA-specific adenosine deaminase activity"/>
    <property type="evidence" value="ECO:0007669"/>
    <property type="project" value="TreeGrafter"/>
</dbReference>
<dbReference type="GO" id="GO:0003726">
    <property type="term" value="F:double-stranded RNA adenosine deaminase activity"/>
    <property type="evidence" value="ECO:0007669"/>
    <property type="project" value="TreeGrafter"/>
</dbReference>
<feature type="domain" description="DRBM" evidence="3">
    <location>
        <begin position="11"/>
        <end position="79"/>
    </location>
</feature>
<evidence type="ECO:0000313" key="4">
    <source>
        <dbReference type="EMBL" id="KAK3098320.1"/>
    </source>
</evidence>
<proteinExistence type="predicted"/>
<evidence type="ECO:0000259" key="3">
    <source>
        <dbReference type="PROSITE" id="PS50137"/>
    </source>
</evidence>
<dbReference type="PANTHER" id="PTHR10910">
    <property type="entry name" value="EUKARYOTE SPECIFIC DSRNA BINDING PROTEIN"/>
    <property type="match status" value="1"/>
</dbReference>
<evidence type="ECO:0000256" key="2">
    <source>
        <dbReference type="SAM" id="MobiDB-lite"/>
    </source>
</evidence>
<dbReference type="InterPro" id="IPR014720">
    <property type="entry name" value="dsRBD_dom"/>
</dbReference>
<dbReference type="GO" id="GO:0006382">
    <property type="term" value="P:adenosine to inosine editing"/>
    <property type="evidence" value="ECO:0007669"/>
    <property type="project" value="TreeGrafter"/>
</dbReference>
<feature type="compositionally biased region" description="Polar residues" evidence="2">
    <location>
        <begin position="86"/>
        <end position="100"/>
    </location>
</feature>
<dbReference type="Proteomes" id="UP001186944">
    <property type="component" value="Unassembled WGS sequence"/>
</dbReference>
<evidence type="ECO:0000256" key="1">
    <source>
        <dbReference type="PROSITE-ProRule" id="PRU00266"/>
    </source>
</evidence>
<dbReference type="SUPFAM" id="SSF54768">
    <property type="entry name" value="dsRNA-binding domain-like"/>
    <property type="match status" value="2"/>
</dbReference>
<organism evidence="4 5">
    <name type="scientific">Pinctada imbricata</name>
    <name type="common">Atlantic pearl-oyster</name>
    <name type="synonym">Pinctada martensii</name>
    <dbReference type="NCBI Taxonomy" id="66713"/>
    <lineage>
        <taxon>Eukaryota</taxon>
        <taxon>Metazoa</taxon>
        <taxon>Spiralia</taxon>
        <taxon>Lophotrochozoa</taxon>
        <taxon>Mollusca</taxon>
        <taxon>Bivalvia</taxon>
        <taxon>Autobranchia</taxon>
        <taxon>Pteriomorphia</taxon>
        <taxon>Pterioida</taxon>
        <taxon>Pterioidea</taxon>
        <taxon>Pteriidae</taxon>
        <taxon>Pinctada</taxon>
    </lineage>
</organism>
<protein>
    <recommendedName>
        <fullName evidence="3">DRBM domain-containing protein</fullName>
    </recommendedName>
</protein>
<dbReference type="SMART" id="SM00358">
    <property type="entry name" value="DSRM"/>
    <property type="match status" value="2"/>
</dbReference>
<dbReference type="EMBL" id="VSWD01000007">
    <property type="protein sequence ID" value="KAK3098320.1"/>
    <property type="molecule type" value="Genomic_DNA"/>
</dbReference>
<comment type="caution">
    <text evidence="4">The sequence shown here is derived from an EMBL/GenBank/DDBJ whole genome shotgun (WGS) entry which is preliminary data.</text>
</comment>
<dbReference type="GO" id="GO:0005730">
    <property type="term" value="C:nucleolus"/>
    <property type="evidence" value="ECO:0007669"/>
    <property type="project" value="TreeGrafter"/>
</dbReference>
<gene>
    <name evidence="4" type="ORF">FSP39_018385</name>
</gene>